<proteinExistence type="predicted"/>
<keyword evidence="3" id="KW-1185">Reference proteome</keyword>
<evidence type="ECO:0000256" key="1">
    <source>
        <dbReference type="SAM" id="MobiDB-lite"/>
    </source>
</evidence>
<accession>A0A0F7TUX0</accession>
<protein>
    <submittedName>
        <fullName evidence="2">Uncharacterized protein</fullName>
    </submittedName>
</protein>
<feature type="region of interest" description="Disordered" evidence="1">
    <location>
        <begin position="46"/>
        <end position="70"/>
    </location>
</feature>
<gene>
    <name evidence="2" type="ORF">PMG11_07832</name>
</gene>
<feature type="compositionally biased region" description="Basic and acidic residues" evidence="1">
    <location>
        <begin position="50"/>
        <end position="64"/>
    </location>
</feature>
<evidence type="ECO:0000313" key="3">
    <source>
        <dbReference type="Proteomes" id="UP000042958"/>
    </source>
</evidence>
<organism evidence="2 3">
    <name type="scientific">Penicillium brasilianum</name>
    <dbReference type="NCBI Taxonomy" id="104259"/>
    <lineage>
        <taxon>Eukaryota</taxon>
        <taxon>Fungi</taxon>
        <taxon>Dikarya</taxon>
        <taxon>Ascomycota</taxon>
        <taxon>Pezizomycotina</taxon>
        <taxon>Eurotiomycetes</taxon>
        <taxon>Eurotiomycetidae</taxon>
        <taxon>Eurotiales</taxon>
        <taxon>Aspergillaceae</taxon>
        <taxon>Penicillium</taxon>
    </lineage>
</organism>
<dbReference type="EMBL" id="CDHK01000007">
    <property type="protein sequence ID" value="CEJ59200.1"/>
    <property type="molecule type" value="Genomic_DNA"/>
</dbReference>
<dbReference type="Proteomes" id="UP000042958">
    <property type="component" value="Unassembled WGS sequence"/>
</dbReference>
<evidence type="ECO:0000313" key="2">
    <source>
        <dbReference type="EMBL" id="CEJ59200.1"/>
    </source>
</evidence>
<sequence>MNGASFQFTHGPALMGLEVFAKFTRGSTGPSGLLEWNRVRVFFVESQDSSAEKSPKNADQRDGRSGGIEL</sequence>
<name>A0A0F7TUX0_PENBI</name>
<dbReference type="AlphaFoldDB" id="A0A0F7TUX0"/>
<reference evidence="3" key="1">
    <citation type="journal article" date="2015" name="Genome Announc.">
        <title>Draft genome sequence of the fungus Penicillium brasilianum MG11.</title>
        <authorList>
            <person name="Horn F."/>
            <person name="Linde J."/>
            <person name="Mattern D.J."/>
            <person name="Walther G."/>
            <person name="Guthke R."/>
            <person name="Brakhage A.A."/>
            <person name="Valiante V."/>
        </authorList>
    </citation>
    <scope>NUCLEOTIDE SEQUENCE [LARGE SCALE GENOMIC DNA]</scope>
    <source>
        <strain evidence="3">MG11</strain>
    </source>
</reference>